<feature type="region of interest" description="Disordered" evidence="2">
    <location>
        <begin position="1"/>
        <end position="33"/>
    </location>
</feature>
<evidence type="ECO:0000256" key="2">
    <source>
        <dbReference type="SAM" id="MobiDB-lite"/>
    </source>
</evidence>
<keyword evidence="1" id="KW-0175">Coiled coil</keyword>
<organism evidence="4">
    <name type="scientific">Picocystis salinarum</name>
    <dbReference type="NCBI Taxonomy" id="88271"/>
    <lineage>
        <taxon>Eukaryota</taxon>
        <taxon>Viridiplantae</taxon>
        <taxon>Chlorophyta</taxon>
        <taxon>Picocystophyceae</taxon>
        <taxon>Picocystales</taxon>
        <taxon>Picocystaceae</taxon>
        <taxon>Picocystis</taxon>
    </lineage>
</organism>
<dbReference type="GO" id="GO:0043130">
    <property type="term" value="F:ubiquitin binding"/>
    <property type="evidence" value="ECO:0007669"/>
    <property type="project" value="TreeGrafter"/>
</dbReference>
<dbReference type="CDD" id="cd01767">
    <property type="entry name" value="UBX"/>
    <property type="match status" value="1"/>
</dbReference>
<dbReference type="PANTHER" id="PTHR23322:SF1">
    <property type="entry name" value="FAS-ASSOCIATED FACTOR 2"/>
    <property type="match status" value="1"/>
</dbReference>
<dbReference type="Pfam" id="PF21021">
    <property type="entry name" value="FAF1"/>
    <property type="match status" value="1"/>
</dbReference>
<proteinExistence type="predicted"/>
<dbReference type="Pfam" id="PF00789">
    <property type="entry name" value="UBX"/>
    <property type="match status" value="1"/>
</dbReference>
<evidence type="ECO:0000256" key="1">
    <source>
        <dbReference type="ARBA" id="ARBA00023054"/>
    </source>
</evidence>
<dbReference type="EMBL" id="HBIS01009568">
    <property type="protein sequence ID" value="CAE0613866.1"/>
    <property type="molecule type" value="Transcribed_RNA"/>
</dbReference>
<dbReference type="Gene3D" id="3.10.20.90">
    <property type="entry name" value="Phosphatidylinositol 3-kinase Catalytic Subunit, Chain A, domain 1"/>
    <property type="match status" value="1"/>
</dbReference>
<evidence type="ECO:0000259" key="3">
    <source>
        <dbReference type="PROSITE" id="PS50033"/>
    </source>
</evidence>
<dbReference type="SMART" id="SM00166">
    <property type="entry name" value="UBX"/>
    <property type="match status" value="1"/>
</dbReference>
<accession>A0A7S3UG93</accession>
<dbReference type="SUPFAM" id="SSF54236">
    <property type="entry name" value="Ubiquitin-like"/>
    <property type="match status" value="1"/>
</dbReference>
<dbReference type="AlphaFoldDB" id="A0A7S3UG93"/>
<feature type="domain" description="UBX" evidence="3">
    <location>
        <begin position="295"/>
        <end position="373"/>
    </location>
</feature>
<gene>
    <name evidence="4" type="ORF">PSAL00342_LOCUS7767</name>
</gene>
<evidence type="ECO:0000313" key="4">
    <source>
        <dbReference type="EMBL" id="CAE0613866.1"/>
    </source>
</evidence>
<dbReference type="InterPro" id="IPR049483">
    <property type="entry name" value="FAF1_2-like_UAS"/>
</dbReference>
<dbReference type="SMART" id="SM00594">
    <property type="entry name" value="UAS"/>
    <property type="match status" value="1"/>
</dbReference>
<reference evidence="4" key="1">
    <citation type="submission" date="2021-01" db="EMBL/GenBank/DDBJ databases">
        <authorList>
            <person name="Corre E."/>
            <person name="Pelletier E."/>
            <person name="Niang G."/>
            <person name="Scheremetjew M."/>
            <person name="Finn R."/>
            <person name="Kale V."/>
            <person name="Holt S."/>
            <person name="Cochrane G."/>
            <person name="Meng A."/>
            <person name="Brown T."/>
            <person name="Cohen L."/>
        </authorList>
    </citation>
    <scope>NUCLEOTIDE SEQUENCE</scope>
    <source>
        <strain evidence="4">CCMP1897</strain>
    </source>
</reference>
<name>A0A7S3UG93_9CHLO</name>
<dbReference type="InterPro" id="IPR036249">
    <property type="entry name" value="Thioredoxin-like_sf"/>
</dbReference>
<dbReference type="PANTHER" id="PTHR23322">
    <property type="entry name" value="FAS-ASSOCIATED PROTEIN"/>
    <property type="match status" value="1"/>
</dbReference>
<feature type="region of interest" description="Disordered" evidence="2">
    <location>
        <begin position="237"/>
        <end position="259"/>
    </location>
</feature>
<dbReference type="GO" id="GO:0036503">
    <property type="term" value="P:ERAD pathway"/>
    <property type="evidence" value="ECO:0007669"/>
    <property type="project" value="TreeGrafter"/>
</dbReference>
<sequence length="378" mass="43808">MAMDEDVGLRHRRRTTSPARTQEQEGGRRRSRTKRFASQIAACGLRLADSAFGVQRVDAKHDVEAFSREFRGKNGDRAVRFLPDTYREALRKAHREHKFLLVYLHAHEHEDVPTFVENTLADAVFASFVSENFVCWGGDVRTTEANKLSWSLGATAYPFMALLMSHSSTRTSVILKQKGICEKETMLDMLVRANEEQGAMLVALRAEEEERMRNRQLREEQDAAYLASLEADRKREEELEEAQRREEEETRRVQEEEERIRAEQLEEERRIQEKAKERERIRAEKAKKVMQEPEAGPGITSIAIKLPDGSRKLRKFHATATVEQLYDYVDSLEELHSVQYQLHSNFPREAYGRNLKDKKLEEVGLCPNAMLFLQPEDT</sequence>
<dbReference type="InterPro" id="IPR029071">
    <property type="entry name" value="Ubiquitin-like_domsf"/>
</dbReference>
<dbReference type="SUPFAM" id="SSF52833">
    <property type="entry name" value="Thioredoxin-like"/>
    <property type="match status" value="1"/>
</dbReference>
<dbReference type="Gene3D" id="3.40.30.10">
    <property type="entry name" value="Glutaredoxin"/>
    <property type="match status" value="1"/>
</dbReference>
<dbReference type="InterPro" id="IPR001012">
    <property type="entry name" value="UBX_dom"/>
</dbReference>
<protein>
    <recommendedName>
        <fullName evidence="3">UBX domain-containing protein</fullName>
    </recommendedName>
</protein>
<dbReference type="InterPro" id="IPR006577">
    <property type="entry name" value="UAS"/>
</dbReference>
<dbReference type="InterPro" id="IPR050730">
    <property type="entry name" value="UBX_domain-protein"/>
</dbReference>
<dbReference type="GO" id="GO:0005783">
    <property type="term" value="C:endoplasmic reticulum"/>
    <property type="evidence" value="ECO:0007669"/>
    <property type="project" value="TreeGrafter"/>
</dbReference>
<dbReference type="PROSITE" id="PS50033">
    <property type="entry name" value="UBX"/>
    <property type="match status" value="1"/>
</dbReference>